<dbReference type="EMBL" id="JACGET010000011">
    <property type="protein sequence ID" value="MBN3106394.1"/>
    <property type="molecule type" value="Genomic_DNA"/>
</dbReference>
<keyword evidence="7" id="KW-1185">Reference proteome</keyword>
<evidence type="ECO:0000256" key="2">
    <source>
        <dbReference type="ARBA" id="ARBA00023315"/>
    </source>
</evidence>
<dbReference type="InterPro" id="IPR016181">
    <property type="entry name" value="Acyl_CoA_acyltransferase"/>
</dbReference>
<dbReference type="GO" id="GO:0016747">
    <property type="term" value="F:acyltransferase activity, transferring groups other than amino-acyl groups"/>
    <property type="evidence" value="ECO:0007669"/>
    <property type="project" value="InterPro"/>
</dbReference>
<dbReference type="InterPro" id="IPR000182">
    <property type="entry name" value="GNAT_dom"/>
</dbReference>
<dbReference type="Proteomes" id="UP000269351">
    <property type="component" value="Chromosome"/>
</dbReference>
<proteinExistence type="predicted"/>
<accession>A0A433NJ17</accession>
<name>A0A433NJ17_9GAMM</name>
<evidence type="ECO:0000256" key="1">
    <source>
        <dbReference type="ARBA" id="ARBA00022679"/>
    </source>
</evidence>
<dbReference type="SUPFAM" id="SSF55729">
    <property type="entry name" value="Acyl-CoA N-acyltransferases (Nat)"/>
    <property type="match status" value="1"/>
</dbReference>
<evidence type="ECO:0000313" key="5">
    <source>
        <dbReference type="EMBL" id="QPK23558.1"/>
    </source>
</evidence>
<keyword evidence="2" id="KW-0012">Acyltransferase</keyword>
<dbReference type="AlphaFoldDB" id="A0A433NJ17"/>
<evidence type="ECO:0000313" key="4">
    <source>
        <dbReference type="EMBL" id="MBN3106394.1"/>
    </source>
</evidence>
<dbReference type="CDD" id="cd04301">
    <property type="entry name" value="NAT_SF"/>
    <property type="match status" value="1"/>
</dbReference>
<reference evidence="5 6" key="2">
    <citation type="submission" date="2020-11" db="EMBL/GenBank/DDBJ databases">
        <title>Complete genome sequence of Pectobacterium brasiliense strain F126.</title>
        <authorList>
            <person name="Miroshnikov K."/>
            <person name="Vo T.N.H."/>
            <person name="Khodykina M.V."/>
            <person name="Kabanova A.P."/>
            <person name="Shneider M."/>
            <person name="Korzhenkov A."/>
            <person name="Toschakov S.V."/>
            <person name="Miroshnikov K.A."/>
            <person name="Ignatov A.N."/>
            <person name="Mikhailova Y.V."/>
            <person name="Shelenkov A."/>
            <person name="Yanushevich Y.G."/>
            <person name="Evseev P.V."/>
        </authorList>
    </citation>
    <scope>NUCLEOTIDE SEQUENCE [LARGE SCALE GENOMIC DNA]</scope>
    <source>
        <strain evidence="5 6">F126</strain>
    </source>
</reference>
<protein>
    <submittedName>
        <fullName evidence="5">GNAT family N-acetyltransferase</fullName>
    </submittedName>
</protein>
<evidence type="ECO:0000259" key="3">
    <source>
        <dbReference type="PROSITE" id="PS51186"/>
    </source>
</evidence>
<dbReference type="RefSeq" id="WP_119870581.1">
    <property type="nucleotide sequence ID" value="NZ_BSWF01000001.1"/>
</dbReference>
<dbReference type="Gene3D" id="3.40.630.30">
    <property type="match status" value="1"/>
</dbReference>
<gene>
    <name evidence="5" type="ORF">F126LOC_018270</name>
    <name evidence="4" type="ORF">H4F48_09965</name>
</gene>
<evidence type="ECO:0000313" key="7">
    <source>
        <dbReference type="Proteomes" id="UP000762586"/>
    </source>
</evidence>
<organism evidence="5 6">
    <name type="scientific">Pectobacterium brasiliense</name>
    <dbReference type="NCBI Taxonomy" id="180957"/>
    <lineage>
        <taxon>Bacteria</taxon>
        <taxon>Pseudomonadati</taxon>
        <taxon>Pseudomonadota</taxon>
        <taxon>Gammaproteobacteria</taxon>
        <taxon>Enterobacterales</taxon>
        <taxon>Pectobacteriaceae</taxon>
        <taxon>Pectobacterium</taxon>
    </lineage>
</organism>
<dbReference type="Pfam" id="PF13673">
    <property type="entry name" value="Acetyltransf_10"/>
    <property type="match status" value="1"/>
</dbReference>
<keyword evidence="1 5" id="KW-0808">Transferase</keyword>
<sequence>MKVRLAEPDEAEECWEIRNQAICHGCKSSYEATIIAAWTPESMPEGYKRAIATNPFFVVVGLDNRPVATGFLDISCRSVEAIFTLPEYVGRGLGGMILDAIKDEARTRGYEQLTLSSTPNAHSFYQKHGFLFQQESLYQSTLTGSEMRCIDMVFKL</sequence>
<dbReference type="PROSITE" id="PS51186">
    <property type="entry name" value="GNAT"/>
    <property type="match status" value="1"/>
</dbReference>
<dbReference type="PANTHER" id="PTHR43877:SF2">
    <property type="entry name" value="AMINOALKYLPHOSPHONATE N-ACETYLTRANSFERASE-RELATED"/>
    <property type="match status" value="1"/>
</dbReference>
<evidence type="ECO:0000313" key="6">
    <source>
        <dbReference type="Proteomes" id="UP000269351"/>
    </source>
</evidence>
<reference evidence="4 7" key="1">
    <citation type="submission" date="2020-07" db="EMBL/GenBank/DDBJ databases">
        <title>A pangenomic view of the genus Pectobacterium provides insights into genome organization, phylogeny, and virulence.</title>
        <authorList>
            <person name="Jonkheer E."/>
            <person name="Brankovics B."/>
            <person name="Houwers I."/>
            <person name="Van Der Wolf J."/>
            <person name="Bonants P."/>
            <person name="Vreeburg R."/>
            <person name="Bollema R."/>
            <person name="De Haan J."/>
            <person name="Berke L."/>
            <person name="De Ridder D."/>
            <person name="Smit S."/>
            <person name="Van Der Lee T.A.J."/>
        </authorList>
    </citation>
    <scope>NUCLEOTIDE SEQUENCE [LARGE SCALE GENOMIC DNA]</scope>
    <source>
        <strain evidence="4 7">NAK:384</strain>
    </source>
</reference>
<dbReference type="Proteomes" id="UP000762586">
    <property type="component" value="Unassembled WGS sequence"/>
</dbReference>
<dbReference type="InterPro" id="IPR050832">
    <property type="entry name" value="Bact_Acetyltransf"/>
</dbReference>
<dbReference type="EMBL" id="CP065031">
    <property type="protein sequence ID" value="QPK23558.1"/>
    <property type="molecule type" value="Genomic_DNA"/>
</dbReference>
<dbReference type="PANTHER" id="PTHR43877">
    <property type="entry name" value="AMINOALKYLPHOSPHONATE N-ACETYLTRANSFERASE-RELATED-RELATED"/>
    <property type="match status" value="1"/>
</dbReference>
<feature type="domain" description="N-acetyltransferase" evidence="3">
    <location>
        <begin position="1"/>
        <end position="156"/>
    </location>
</feature>